<feature type="signal peptide" evidence="2">
    <location>
        <begin position="1"/>
        <end position="20"/>
    </location>
</feature>
<gene>
    <name evidence="3" type="ORF">H072_5260</name>
</gene>
<name>S8ACY5_DACHA</name>
<feature type="region of interest" description="Disordered" evidence="1">
    <location>
        <begin position="22"/>
        <end position="99"/>
    </location>
</feature>
<proteinExistence type="predicted"/>
<comment type="caution">
    <text evidence="3">The sequence shown here is derived from an EMBL/GenBank/DDBJ whole genome shotgun (WGS) entry which is preliminary data.</text>
</comment>
<dbReference type="Proteomes" id="UP000015100">
    <property type="component" value="Unassembled WGS sequence"/>
</dbReference>
<keyword evidence="2" id="KW-0732">Signal</keyword>
<dbReference type="EMBL" id="AQGS01000272">
    <property type="protein sequence ID" value="EPS40830.1"/>
    <property type="molecule type" value="Genomic_DNA"/>
</dbReference>
<keyword evidence="4" id="KW-1185">Reference proteome</keyword>
<evidence type="ECO:0000313" key="4">
    <source>
        <dbReference type="Proteomes" id="UP000015100"/>
    </source>
</evidence>
<reference evidence="4" key="2">
    <citation type="submission" date="2013-04" db="EMBL/GenBank/DDBJ databases">
        <title>Genomic mechanisms accounting for the adaptation to parasitism in nematode-trapping fungi.</title>
        <authorList>
            <person name="Ahren D.G."/>
        </authorList>
    </citation>
    <scope>NUCLEOTIDE SEQUENCE [LARGE SCALE GENOMIC DNA]</scope>
    <source>
        <strain evidence="4">CBS 200.50</strain>
    </source>
</reference>
<sequence>MHFSKTLLVSLVGFVALGAAAPAPPSNGGQVTTPKQWPAAKGQNAGFYNPRTKQWVPAQGENVKGYNPRTKQPLKRDDAHGEIEKREPGPQYGGMSPSQAISYAKGMLDAGYNPNTMQRWHGRQVDKREVNTKFSEQMEEMETLE</sequence>
<dbReference type="HOGENOM" id="CLU_1786779_0_0_1"/>
<evidence type="ECO:0000313" key="3">
    <source>
        <dbReference type="EMBL" id="EPS40830.1"/>
    </source>
</evidence>
<dbReference type="AlphaFoldDB" id="S8ACY5"/>
<feature type="chain" id="PRO_5004560533" evidence="2">
    <location>
        <begin position="21"/>
        <end position="145"/>
    </location>
</feature>
<feature type="compositionally biased region" description="Basic and acidic residues" evidence="1">
    <location>
        <begin position="74"/>
        <end position="88"/>
    </location>
</feature>
<organism evidence="3 4">
    <name type="scientific">Dactylellina haptotyla (strain CBS 200.50)</name>
    <name type="common">Nematode-trapping fungus</name>
    <name type="synonym">Monacrosporium haptotylum</name>
    <dbReference type="NCBI Taxonomy" id="1284197"/>
    <lineage>
        <taxon>Eukaryota</taxon>
        <taxon>Fungi</taxon>
        <taxon>Dikarya</taxon>
        <taxon>Ascomycota</taxon>
        <taxon>Pezizomycotina</taxon>
        <taxon>Orbiliomycetes</taxon>
        <taxon>Orbiliales</taxon>
        <taxon>Orbiliaceae</taxon>
        <taxon>Dactylellina</taxon>
    </lineage>
</organism>
<accession>S8ACY5</accession>
<reference evidence="3 4" key="1">
    <citation type="journal article" date="2013" name="PLoS Genet.">
        <title>Genomic mechanisms accounting for the adaptation to parasitism in nematode-trapping fungi.</title>
        <authorList>
            <person name="Meerupati T."/>
            <person name="Andersson K.M."/>
            <person name="Friman E."/>
            <person name="Kumar D."/>
            <person name="Tunlid A."/>
            <person name="Ahren D."/>
        </authorList>
    </citation>
    <scope>NUCLEOTIDE SEQUENCE [LARGE SCALE GENOMIC DNA]</scope>
    <source>
        <strain evidence="3 4">CBS 200.50</strain>
    </source>
</reference>
<protein>
    <submittedName>
        <fullName evidence="3">Uncharacterized protein</fullName>
    </submittedName>
</protein>
<evidence type="ECO:0000256" key="2">
    <source>
        <dbReference type="SAM" id="SignalP"/>
    </source>
</evidence>
<evidence type="ECO:0000256" key="1">
    <source>
        <dbReference type="SAM" id="MobiDB-lite"/>
    </source>
</evidence>